<feature type="transmembrane region" description="Helical" evidence="1">
    <location>
        <begin position="21"/>
        <end position="41"/>
    </location>
</feature>
<sequence length="58" mass="6188">MSRLPVISPRTRKVATVAGSVVGGLLLLDLIGFLATVYFSAELLQYAQKAGVGELLKR</sequence>
<dbReference type="RefSeq" id="WP_187713712.1">
    <property type="nucleotide sequence ID" value="NZ_BAABJC010000001.1"/>
</dbReference>
<evidence type="ECO:0000313" key="2">
    <source>
        <dbReference type="EMBL" id="QNP42279.1"/>
    </source>
</evidence>
<dbReference type="Proteomes" id="UP000516134">
    <property type="component" value="Chromosome"/>
</dbReference>
<dbReference type="EMBL" id="CP060780">
    <property type="protein sequence ID" value="QNP42279.1"/>
    <property type="molecule type" value="Genomic_DNA"/>
</dbReference>
<proteinExistence type="predicted"/>
<keyword evidence="1" id="KW-0472">Membrane</keyword>
<reference evidence="2 3" key="1">
    <citation type="submission" date="2020-08" db="EMBL/GenBank/DDBJ databases">
        <title>Genome sequence of Sphingomonas daechungensis KACC 18115T.</title>
        <authorList>
            <person name="Hyun D.-W."/>
            <person name="Bae J.-W."/>
        </authorList>
    </citation>
    <scope>NUCLEOTIDE SEQUENCE [LARGE SCALE GENOMIC DNA]</scope>
    <source>
        <strain evidence="2 3">KACC 18115</strain>
    </source>
</reference>
<keyword evidence="1" id="KW-1133">Transmembrane helix</keyword>
<keyword evidence="1" id="KW-0812">Transmembrane</keyword>
<organism evidence="2 3">
    <name type="scientific">Sphingomonas daechungensis</name>
    <dbReference type="NCBI Taxonomy" id="1176646"/>
    <lineage>
        <taxon>Bacteria</taxon>
        <taxon>Pseudomonadati</taxon>
        <taxon>Pseudomonadota</taxon>
        <taxon>Alphaproteobacteria</taxon>
        <taxon>Sphingomonadales</taxon>
        <taxon>Sphingomonadaceae</taxon>
        <taxon>Sphingomonas</taxon>
    </lineage>
</organism>
<accession>A0ABX6SY98</accession>
<evidence type="ECO:0000313" key="3">
    <source>
        <dbReference type="Proteomes" id="UP000516134"/>
    </source>
</evidence>
<gene>
    <name evidence="2" type="ORF">H9L15_07840</name>
</gene>
<name>A0ABX6SY98_9SPHN</name>
<protein>
    <submittedName>
        <fullName evidence="2">Uncharacterized protein</fullName>
    </submittedName>
</protein>
<keyword evidence="3" id="KW-1185">Reference proteome</keyword>
<evidence type="ECO:0000256" key="1">
    <source>
        <dbReference type="SAM" id="Phobius"/>
    </source>
</evidence>